<dbReference type="RefSeq" id="WP_061610061.1">
    <property type="nucleotide sequence ID" value="NZ_JEMA01000682.1"/>
</dbReference>
<evidence type="ECO:0000313" key="2">
    <source>
        <dbReference type="EMBL" id="KYF67134.1"/>
    </source>
</evidence>
<comment type="caution">
    <text evidence="2">The sequence shown here is derived from an EMBL/GenBank/DDBJ whole genome shotgun (WGS) entry which is preliminary data.</text>
</comment>
<protein>
    <recommendedName>
        <fullName evidence="4">Secreted protein</fullName>
    </recommendedName>
</protein>
<proteinExistence type="predicted"/>
<accession>A0A150QGM1</accession>
<name>A0A150QGM1_SORCE</name>
<reference evidence="2 3" key="1">
    <citation type="submission" date="2014-02" db="EMBL/GenBank/DDBJ databases">
        <title>The small core and large imbalanced accessory genome model reveals a collaborative survival strategy of Sorangium cellulosum strains in nature.</title>
        <authorList>
            <person name="Han K."/>
            <person name="Peng R."/>
            <person name="Blom J."/>
            <person name="Li Y.-Z."/>
        </authorList>
    </citation>
    <scope>NUCLEOTIDE SEQUENCE [LARGE SCALE GENOMIC DNA]</scope>
    <source>
        <strain evidence="2 3">So0008-312</strain>
    </source>
</reference>
<gene>
    <name evidence="2" type="ORF">BE15_00630</name>
</gene>
<dbReference type="OrthoDB" id="5507525at2"/>
<sequence length="257" mass="26194">MRRSAFVGLGFAVFLAAAPLLPACIGAPDGAEEGESTGRASLSLVAETDGRVYRLSNALFAVEGPLFTYLSSSDHPGETVLTAALPVGDYWSVLQPGWVLERYEGDTFVPVQATLISPNPAAFTIFDGFTTELVYRFQTDGTIITIGNGQLDISIEVTEVGGACTPFGAGCGDAEWCVPGELVGGAPACITGGGIPVGAACSFDVSISCVSGSLCGDLTGEGVGTCIELCPPDLLGAPCASGGFCSDIGYAEFGICY</sequence>
<organism evidence="2 3">
    <name type="scientific">Sorangium cellulosum</name>
    <name type="common">Polyangium cellulosum</name>
    <dbReference type="NCBI Taxonomy" id="56"/>
    <lineage>
        <taxon>Bacteria</taxon>
        <taxon>Pseudomonadati</taxon>
        <taxon>Myxococcota</taxon>
        <taxon>Polyangia</taxon>
        <taxon>Polyangiales</taxon>
        <taxon>Polyangiaceae</taxon>
        <taxon>Sorangium</taxon>
    </lineage>
</organism>
<evidence type="ECO:0000256" key="1">
    <source>
        <dbReference type="SAM" id="SignalP"/>
    </source>
</evidence>
<feature type="chain" id="PRO_5007566931" description="Secreted protein" evidence="1">
    <location>
        <begin position="23"/>
        <end position="257"/>
    </location>
</feature>
<evidence type="ECO:0008006" key="4">
    <source>
        <dbReference type="Google" id="ProtNLM"/>
    </source>
</evidence>
<dbReference type="AlphaFoldDB" id="A0A150QGM1"/>
<keyword evidence="1" id="KW-0732">Signal</keyword>
<dbReference type="Proteomes" id="UP000075260">
    <property type="component" value="Unassembled WGS sequence"/>
</dbReference>
<dbReference type="EMBL" id="JEMA01000682">
    <property type="protein sequence ID" value="KYF67134.1"/>
    <property type="molecule type" value="Genomic_DNA"/>
</dbReference>
<feature type="signal peptide" evidence="1">
    <location>
        <begin position="1"/>
        <end position="22"/>
    </location>
</feature>
<evidence type="ECO:0000313" key="3">
    <source>
        <dbReference type="Proteomes" id="UP000075260"/>
    </source>
</evidence>